<evidence type="ECO:0008006" key="5">
    <source>
        <dbReference type="Google" id="ProtNLM"/>
    </source>
</evidence>
<organism evidence="3 4">
    <name type="scientific">Sphaerotilus natans subsp. natans DSM 6575</name>
    <dbReference type="NCBI Taxonomy" id="1286631"/>
    <lineage>
        <taxon>Bacteria</taxon>
        <taxon>Pseudomonadati</taxon>
        <taxon>Pseudomonadota</taxon>
        <taxon>Betaproteobacteria</taxon>
        <taxon>Burkholderiales</taxon>
        <taxon>Sphaerotilaceae</taxon>
        <taxon>Sphaerotilus</taxon>
    </lineage>
</organism>
<evidence type="ECO:0000256" key="1">
    <source>
        <dbReference type="ARBA" id="ARBA00006987"/>
    </source>
</evidence>
<keyword evidence="2" id="KW-0732">Signal</keyword>
<feature type="chain" id="PRO_5001580006" description="Tripartite tricarboxylate transporter substrate binding protein" evidence="2">
    <location>
        <begin position="25"/>
        <end position="329"/>
    </location>
</feature>
<dbReference type="PATRIC" id="fig|1286631.3.peg.3326"/>
<evidence type="ECO:0000313" key="3">
    <source>
        <dbReference type="EMBL" id="KDB51034.1"/>
    </source>
</evidence>
<dbReference type="RefSeq" id="WP_051632183.1">
    <property type="nucleotide sequence ID" value="NZ_AZRA01000102.1"/>
</dbReference>
<dbReference type="InterPro" id="IPR005064">
    <property type="entry name" value="BUG"/>
</dbReference>
<dbReference type="Gene3D" id="3.40.190.10">
    <property type="entry name" value="Periplasmic binding protein-like II"/>
    <property type="match status" value="1"/>
</dbReference>
<name>A0A059KIM2_9BURK</name>
<comment type="caution">
    <text evidence="3">The sequence shown here is derived from an EMBL/GenBank/DDBJ whole genome shotgun (WGS) entry which is preliminary data.</text>
</comment>
<dbReference type="InterPro" id="IPR042100">
    <property type="entry name" value="Bug_dom1"/>
</dbReference>
<keyword evidence="4" id="KW-1185">Reference proteome</keyword>
<evidence type="ECO:0000313" key="4">
    <source>
        <dbReference type="Proteomes" id="UP000026714"/>
    </source>
</evidence>
<dbReference type="eggNOG" id="COG3181">
    <property type="taxonomic scope" value="Bacteria"/>
</dbReference>
<feature type="signal peptide" evidence="2">
    <location>
        <begin position="1"/>
        <end position="24"/>
    </location>
</feature>
<dbReference type="AlphaFoldDB" id="A0A059KIM2"/>
<accession>A0A059KIM2</accession>
<sequence length="329" mass="35275">MRALIGLRALSLGVALMLHGPLRAAAPIERCVAPAQPGGGFELTCLLLREALAQPGEPPLPLLHQPGGIGALVYDEVVRGRRPPGAEAVAFSTGTLLNLAQGRFGRHGPDEVRWLMPLALDHGVVVVHRDAPWRDLPALLRAWREQPAALAFGAGGTIGSQDWMKAALLARAAGLGPRALRLVAFEGGGDAMRALTGRHVQVLAGDAAEVVHQLRQGAPLRVLAVLAPQRLDGVLAGVPTAREQGADLIWPILRGVYVARDLPQADELARRLDLARRQPGWLATLRRLGLSLPPPPVAGHDDDPQQRVHAEIDRLRQALDQLRRPPEAR</sequence>
<reference evidence="3 4" key="1">
    <citation type="journal article" date="2014" name="FEMS Microbiol. Ecol.">
        <title>Sphaerotilus natans encrusted with nanoball-shaped Fe(III) oxide minerals formed by nitrate-reducing mixotrophic Fe(II) oxidation.</title>
        <authorList>
            <person name="Park S."/>
            <person name="Kim D.H."/>
            <person name="Lee J.H."/>
            <person name="Hur H.G."/>
        </authorList>
    </citation>
    <scope>NUCLEOTIDE SEQUENCE [LARGE SCALE GENOMIC DNA]</scope>
    <source>
        <strain evidence="3 4">DSM 6575</strain>
    </source>
</reference>
<proteinExistence type="inferred from homology"/>
<dbReference type="Pfam" id="PF03401">
    <property type="entry name" value="TctC"/>
    <property type="match status" value="1"/>
</dbReference>
<dbReference type="EMBL" id="AZRA01000102">
    <property type="protein sequence ID" value="KDB51034.1"/>
    <property type="molecule type" value="Genomic_DNA"/>
</dbReference>
<dbReference type="Proteomes" id="UP000026714">
    <property type="component" value="Unassembled WGS sequence"/>
</dbReference>
<dbReference type="Gene3D" id="3.40.190.150">
    <property type="entry name" value="Bordetella uptake gene, domain 1"/>
    <property type="match status" value="1"/>
</dbReference>
<dbReference type="PANTHER" id="PTHR42928">
    <property type="entry name" value="TRICARBOXYLATE-BINDING PROTEIN"/>
    <property type="match status" value="1"/>
</dbReference>
<comment type="similarity">
    <text evidence="1">Belongs to the UPF0065 (bug) family.</text>
</comment>
<evidence type="ECO:0000256" key="2">
    <source>
        <dbReference type="SAM" id="SignalP"/>
    </source>
</evidence>
<dbReference type="STRING" id="34103.SAMN05421778_103291"/>
<gene>
    <name evidence="3" type="ORF">X805_34050</name>
</gene>
<dbReference type="PANTHER" id="PTHR42928:SF3">
    <property type="entry name" value="UPF0065 PROTEIN YFLP"/>
    <property type="match status" value="1"/>
</dbReference>
<protein>
    <recommendedName>
        <fullName evidence="5">Tripartite tricarboxylate transporter substrate binding protein</fullName>
    </recommendedName>
</protein>